<evidence type="ECO:0000256" key="1">
    <source>
        <dbReference type="ARBA" id="ARBA00022842"/>
    </source>
</evidence>
<reference evidence="3 4" key="1">
    <citation type="submission" date="2013-09" db="EMBL/GenBank/DDBJ databases">
        <title>High correlation between genotypes and phenotypes of environmental bacteria Comamonas testosteroni strains.</title>
        <authorList>
            <person name="Liu L."/>
            <person name="Zhu W."/>
            <person name="Xia X."/>
            <person name="Xu B."/>
            <person name="Luo M."/>
            <person name="Wang G."/>
        </authorList>
    </citation>
    <scope>NUCLEOTIDE SEQUENCE [LARGE SCALE GENOMIC DNA]</scope>
    <source>
        <strain evidence="3 4">JL14</strain>
    </source>
</reference>
<dbReference type="Proteomes" id="UP000029567">
    <property type="component" value="Unassembled WGS sequence"/>
</dbReference>
<evidence type="ECO:0000313" key="4">
    <source>
        <dbReference type="Proteomes" id="UP000029567"/>
    </source>
</evidence>
<keyword evidence="1" id="KW-0460">Magnesium</keyword>
<sequence length="216" mass="23131">MSTLCRAAKADVMLDSNMNQEVLSAPVIDSEQPCVLVLAAGRGERFLASGGSSHKLQAMLGLQTVLQTTLAAVQASGLPWYLEYGPHPGMGDSIAAAVKATAGANGWLVLPADLPLIQASTLQQLALQLAQLESRELRVIQPFYQGQKGHPVAFSRAAAQELAELSGDLGAASIVRNAAENQRLWRWDCDDIGCVLDVDTVQALEEARRIWQARNS</sequence>
<organism evidence="3 4">
    <name type="scientific">Comamonas thiooxydans</name>
    <dbReference type="NCBI Taxonomy" id="363952"/>
    <lineage>
        <taxon>Bacteria</taxon>
        <taxon>Pseudomonadati</taxon>
        <taxon>Pseudomonadota</taxon>
        <taxon>Betaproteobacteria</taxon>
        <taxon>Burkholderiales</taxon>
        <taxon>Comamonadaceae</taxon>
        <taxon>Comamonas</taxon>
    </lineage>
</organism>
<feature type="domain" description="MobA-like NTP transferase" evidence="2">
    <location>
        <begin position="71"/>
        <end position="178"/>
    </location>
</feature>
<dbReference type="Gene3D" id="3.90.550.10">
    <property type="entry name" value="Spore Coat Polysaccharide Biosynthesis Protein SpsA, Chain A"/>
    <property type="match status" value="1"/>
</dbReference>
<protein>
    <submittedName>
        <fullName evidence="3">Molybdopterin-guanine dinucleotide biosynthesis protein MobA</fullName>
    </submittedName>
</protein>
<dbReference type="AlphaFoldDB" id="A0A0E3B8E8"/>
<dbReference type="InterPro" id="IPR025877">
    <property type="entry name" value="MobA-like_NTP_Trfase"/>
</dbReference>
<dbReference type="EMBL" id="AWTN01000159">
    <property type="protein sequence ID" value="KGG82279.1"/>
    <property type="molecule type" value="Genomic_DNA"/>
</dbReference>
<dbReference type="Pfam" id="PF12804">
    <property type="entry name" value="NTP_transf_3"/>
    <property type="match status" value="1"/>
</dbReference>
<dbReference type="PANTHER" id="PTHR43777">
    <property type="entry name" value="MOLYBDENUM COFACTOR CYTIDYLYLTRANSFERASE"/>
    <property type="match status" value="1"/>
</dbReference>
<name>A0A0E3B8E8_9BURK</name>
<comment type="caution">
    <text evidence="3">The sequence shown here is derived from an EMBL/GenBank/DDBJ whole genome shotgun (WGS) entry which is preliminary data.</text>
</comment>
<accession>A0A0E3B8E8</accession>
<evidence type="ECO:0000313" key="3">
    <source>
        <dbReference type="EMBL" id="KGG82279.1"/>
    </source>
</evidence>
<gene>
    <name evidence="3" type="ORF">P245_27540</name>
</gene>
<dbReference type="SUPFAM" id="SSF53448">
    <property type="entry name" value="Nucleotide-diphospho-sugar transferases"/>
    <property type="match status" value="1"/>
</dbReference>
<dbReference type="PANTHER" id="PTHR43777:SF1">
    <property type="entry name" value="MOLYBDENUM COFACTOR CYTIDYLYLTRANSFERASE"/>
    <property type="match status" value="1"/>
</dbReference>
<proteinExistence type="predicted"/>
<dbReference type="InterPro" id="IPR029044">
    <property type="entry name" value="Nucleotide-diphossugar_trans"/>
</dbReference>
<evidence type="ECO:0000259" key="2">
    <source>
        <dbReference type="Pfam" id="PF12804"/>
    </source>
</evidence>
<dbReference type="GO" id="GO:0016779">
    <property type="term" value="F:nucleotidyltransferase activity"/>
    <property type="evidence" value="ECO:0007669"/>
    <property type="project" value="UniProtKB-ARBA"/>
</dbReference>